<organism evidence="2 3">
    <name type="scientific">Eubacterium limosum</name>
    <dbReference type="NCBI Taxonomy" id="1736"/>
    <lineage>
        <taxon>Bacteria</taxon>
        <taxon>Bacillati</taxon>
        <taxon>Bacillota</taxon>
        <taxon>Clostridia</taxon>
        <taxon>Eubacteriales</taxon>
        <taxon>Eubacteriaceae</taxon>
        <taxon>Eubacterium</taxon>
    </lineage>
</organism>
<evidence type="ECO:0000313" key="2">
    <source>
        <dbReference type="EMBL" id="ARD65096.1"/>
    </source>
</evidence>
<keyword evidence="1" id="KW-0472">Membrane</keyword>
<dbReference type="Gene3D" id="3.30.700.10">
    <property type="entry name" value="Glycoprotein, Type 4 Pilin"/>
    <property type="match status" value="1"/>
</dbReference>
<keyword evidence="1" id="KW-1133">Transmembrane helix</keyword>
<dbReference type="InterPro" id="IPR012902">
    <property type="entry name" value="N_methyl_site"/>
</dbReference>
<gene>
    <name evidence="2" type="ORF">B2M23_05865</name>
</gene>
<proteinExistence type="predicted"/>
<dbReference type="AlphaFoldDB" id="A0AAC9W2G0"/>
<dbReference type="KEGG" id="elim:B2M23_05865"/>
<dbReference type="Pfam" id="PF07963">
    <property type="entry name" value="N_methyl"/>
    <property type="match status" value="1"/>
</dbReference>
<sequence length="176" mass="19802">MINLKQRLKASARSEQGFTLVELIVVLVILAILAAFTIPAMLGFVENAKEKAALAEAREVYVATQAGITEFFKNHAKVEDGNFIEITENIMKFLDSDLKNKEEFEWGTSFFSMPNQQNMMDDIIIGKKIRLYVFMGEKGTEEETKVVKIQYKDYTGNYITTITPGGSAEVTKIEKA</sequence>
<dbReference type="RefSeq" id="WP_052237263.1">
    <property type="nucleotide sequence ID" value="NZ_CP019962.1"/>
</dbReference>
<accession>A0AAC9W2G0</accession>
<dbReference type="NCBIfam" id="TIGR02532">
    <property type="entry name" value="IV_pilin_GFxxxE"/>
    <property type="match status" value="1"/>
</dbReference>
<dbReference type="EMBL" id="CP019962">
    <property type="protein sequence ID" value="ARD65096.1"/>
    <property type="molecule type" value="Genomic_DNA"/>
</dbReference>
<dbReference type="SUPFAM" id="SSF54523">
    <property type="entry name" value="Pili subunits"/>
    <property type="match status" value="1"/>
</dbReference>
<dbReference type="PROSITE" id="PS00409">
    <property type="entry name" value="PROKAR_NTER_METHYL"/>
    <property type="match status" value="1"/>
</dbReference>
<feature type="transmembrane region" description="Helical" evidence="1">
    <location>
        <begin position="20"/>
        <end position="42"/>
    </location>
</feature>
<reference evidence="3" key="1">
    <citation type="journal article" date="2017" name="Sci. Rep.">
        <title>Determination of the Genome and Primary Transcriptome of Syngas Fermenting Eubacterium limosum ATCC 8486.</title>
        <authorList>
            <person name="Song Y."/>
            <person name="Shin J."/>
            <person name="Jeong Y."/>
            <person name="Jin S."/>
            <person name="Lee J.K."/>
            <person name="Kim D.R."/>
            <person name="Kim S.C."/>
            <person name="Cho S."/>
            <person name="Cho B.K."/>
        </authorList>
    </citation>
    <scope>NUCLEOTIDE SEQUENCE [LARGE SCALE GENOMIC DNA]</scope>
    <source>
        <strain evidence="3">ATCC 8486</strain>
    </source>
</reference>
<evidence type="ECO:0000256" key="1">
    <source>
        <dbReference type="SAM" id="Phobius"/>
    </source>
</evidence>
<protein>
    <submittedName>
        <fullName evidence="2">Prepilin-type cleavage/methylation domain-containing protein</fullName>
    </submittedName>
</protein>
<dbReference type="Proteomes" id="UP000192391">
    <property type="component" value="Chromosome"/>
</dbReference>
<dbReference type="PANTHER" id="PTHR30093">
    <property type="entry name" value="GENERAL SECRETION PATHWAY PROTEIN G"/>
    <property type="match status" value="1"/>
</dbReference>
<name>A0AAC9W2G0_EUBLI</name>
<keyword evidence="1" id="KW-0812">Transmembrane</keyword>
<dbReference type="InterPro" id="IPR045584">
    <property type="entry name" value="Pilin-like"/>
</dbReference>
<evidence type="ECO:0000313" key="3">
    <source>
        <dbReference type="Proteomes" id="UP000192391"/>
    </source>
</evidence>